<comment type="similarity">
    <text evidence="1 5">Belongs to the Fmt family.</text>
</comment>
<dbReference type="HAMAP" id="MF_00182">
    <property type="entry name" value="Formyl_trans"/>
    <property type="match status" value="1"/>
</dbReference>
<evidence type="ECO:0000256" key="5">
    <source>
        <dbReference type="HAMAP-Rule" id="MF_00182"/>
    </source>
</evidence>
<dbReference type="NCBIfam" id="TIGR00460">
    <property type="entry name" value="fmt"/>
    <property type="match status" value="1"/>
</dbReference>
<dbReference type="GO" id="GO:0005829">
    <property type="term" value="C:cytosol"/>
    <property type="evidence" value="ECO:0007669"/>
    <property type="project" value="TreeGrafter"/>
</dbReference>
<organism evidence="8 9">
    <name type="scientific">Caloramator australicus RC3</name>
    <dbReference type="NCBI Taxonomy" id="857293"/>
    <lineage>
        <taxon>Bacteria</taxon>
        <taxon>Bacillati</taxon>
        <taxon>Bacillota</taxon>
        <taxon>Clostridia</taxon>
        <taxon>Eubacteriales</taxon>
        <taxon>Clostridiaceae</taxon>
        <taxon>Caloramator</taxon>
    </lineage>
</organism>
<dbReference type="InterPro" id="IPR005794">
    <property type="entry name" value="Fmt"/>
</dbReference>
<feature type="binding site" evidence="5">
    <location>
        <begin position="104"/>
        <end position="107"/>
    </location>
    <ligand>
        <name>(6S)-5,6,7,8-tetrahydrofolate</name>
        <dbReference type="ChEBI" id="CHEBI:57453"/>
    </ligand>
</feature>
<evidence type="ECO:0000313" key="9">
    <source>
        <dbReference type="Proteomes" id="UP000007652"/>
    </source>
</evidence>
<dbReference type="GO" id="GO:0004479">
    <property type="term" value="F:methionyl-tRNA formyltransferase activity"/>
    <property type="evidence" value="ECO:0007669"/>
    <property type="project" value="UniProtKB-UniRule"/>
</dbReference>
<dbReference type="InterPro" id="IPR011034">
    <property type="entry name" value="Formyl_transferase-like_C_sf"/>
</dbReference>
<feature type="domain" description="Formyl transferase N-terminal" evidence="6">
    <location>
        <begin position="2"/>
        <end position="173"/>
    </location>
</feature>
<proteinExistence type="inferred from homology"/>
<keyword evidence="4 5" id="KW-0648">Protein biosynthesis</keyword>
<evidence type="ECO:0000256" key="2">
    <source>
        <dbReference type="ARBA" id="ARBA00012261"/>
    </source>
</evidence>
<dbReference type="SUPFAM" id="SSF53328">
    <property type="entry name" value="Formyltransferase"/>
    <property type="match status" value="1"/>
</dbReference>
<dbReference type="InterPro" id="IPR044135">
    <property type="entry name" value="Met-tRNA-FMT_C"/>
</dbReference>
<evidence type="ECO:0000313" key="8">
    <source>
        <dbReference type="EMBL" id="CCJ34183.1"/>
    </source>
</evidence>
<dbReference type="SUPFAM" id="SSF50486">
    <property type="entry name" value="FMT C-terminal domain-like"/>
    <property type="match status" value="1"/>
</dbReference>
<dbReference type="Gene3D" id="3.40.50.12230">
    <property type="match status" value="1"/>
</dbReference>
<dbReference type="InterPro" id="IPR001555">
    <property type="entry name" value="GART_AS"/>
</dbReference>
<protein>
    <recommendedName>
        <fullName evidence="2 5">Methionyl-tRNA formyltransferase</fullName>
        <ecNumber evidence="2 5">2.1.2.9</ecNumber>
    </recommendedName>
</protein>
<accession>I7LK42</accession>
<dbReference type="EC" id="2.1.2.9" evidence="2 5"/>
<dbReference type="InterPro" id="IPR036477">
    <property type="entry name" value="Formyl_transf_N_sf"/>
</dbReference>
<dbReference type="PANTHER" id="PTHR11138">
    <property type="entry name" value="METHIONYL-TRNA FORMYLTRANSFERASE"/>
    <property type="match status" value="1"/>
</dbReference>
<evidence type="ECO:0000256" key="4">
    <source>
        <dbReference type="ARBA" id="ARBA00022917"/>
    </source>
</evidence>
<evidence type="ECO:0000259" key="7">
    <source>
        <dbReference type="Pfam" id="PF02911"/>
    </source>
</evidence>
<dbReference type="Proteomes" id="UP000007652">
    <property type="component" value="Unassembled WGS sequence"/>
</dbReference>
<dbReference type="InterPro" id="IPR002376">
    <property type="entry name" value="Formyl_transf_N"/>
</dbReference>
<dbReference type="CDD" id="cd08704">
    <property type="entry name" value="Met_tRNA_FMT_C"/>
    <property type="match status" value="1"/>
</dbReference>
<sequence length="304" mass="33964">MGTPDFAVPTLNNLIKNHEVLAVFTQPDKPKGRGQKMQPPPVKEVALKNNIPVYQPQKLRNNDEVIDLIKKLNPDVIVVVAYGQILPKEILEIPKYGCINVHASLLPKLRGAAPINWAIINGFKTTGVTTMLMDVGLDTGDMLLKKEIEIKDDETAGELHDRMMIIGADLIIETLKKIEEGSIVPQKQEDSLSSYAPMLTKEMGHVKWNEDNNKIYNLIRGLLPWPGAYFYYKNNMIKIWKAKIGNNNISDIPGKILNVTRDGIEIACKEGSIIITELQEMGGKRMSVDSYLNGHQIEIGSIVE</sequence>
<evidence type="ECO:0000256" key="3">
    <source>
        <dbReference type="ARBA" id="ARBA00022679"/>
    </source>
</evidence>
<dbReference type="Pfam" id="PF02911">
    <property type="entry name" value="Formyl_trans_C"/>
    <property type="match status" value="1"/>
</dbReference>
<keyword evidence="9" id="KW-1185">Reference proteome</keyword>
<dbReference type="InterPro" id="IPR005793">
    <property type="entry name" value="Formyl_trans_C"/>
</dbReference>
<dbReference type="eggNOG" id="COG0223">
    <property type="taxonomic scope" value="Bacteria"/>
</dbReference>
<feature type="domain" description="Formyl transferase C-terminal" evidence="7">
    <location>
        <begin position="199"/>
        <end position="295"/>
    </location>
</feature>
<evidence type="ECO:0000256" key="1">
    <source>
        <dbReference type="ARBA" id="ARBA00010699"/>
    </source>
</evidence>
<dbReference type="PROSITE" id="PS00373">
    <property type="entry name" value="GART"/>
    <property type="match status" value="1"/>
</dbReference>
<comment type="catalytic activity">
    <reaction evidence="5">
        <text>L-methionyl-tRNA(fMet) + (6R)-10-formyltetrahydrofolate = N-formyl-L-methionyl-tRNA(fMet) + (6S)-5,6,7,8-tetrahydrofolate + H(+)</text>
        <dbReference type="Rhea" id="RHEA:24380"/>
        <dbReference type="Rhea" id="RHEA-COMP:9952"/>
        <dbReference type="Rhea" id="RHEA-COMP:9953"/>
        <dbReference type="ChEBI" id="CHEBI:15378"/>
        <dbReference type="ChEBI" id="CHEBI:57453"/>
        <dbReference type="ChEBI" id="CHEBI:78530"/>
        <dbReference type="ChEBI" id="CHEBI:78844"/>
        <dbReference type="ChEBI" id="CHEBI:195366"/>
        <dbReference type="EC" id="2.1.2.9"/>
    </reaction>
</comment>
<name>I7LK42_9CLOT</name>
<comment type="caution">
    <text evidence="8">The sequence shown here is derived from an EMBL/GenBank/DDBJ whole genome shotgun (WGS) entry which is preliminary data.</text>
</comment>
<dbReference type="AlphaFoldDB" id="I7LK42"/>
<dbReference type="CDD" id="cd08646">
    <property type="entry name" value="FMT_core_Met-tRNA-FMT_N"/>
    <property type="match status" value="1"/>
</dbReference>
<gene>
    <name evidence="5" type="primary">fmt</name>
    <name evidence="8" type="ORF">CAAU_2099</name>
</gene>
<dbReference type="STRING" id="857293.CAAU_2099"/>
<reference evidence="8 9" key="1">
    <citation type="journal article" date="2011" name="J. Bacteriol.">
        <title>Draft genome sequence of Caloramator australicus strain RC3T, a thermoanaerobe from the Great Artesian Basin of Australia.</title>
        <authorList>
            <person name="Ogg C.D."/>
            <person name="Patel B.K.C."/>
        </authorList>
    </citation>
    <scope>NUCLEOTIDE SEQUENCE [LARGE SCALE GENOMIC DNA]</scope>
    <source>
        <strain evidence="8 9">RC3</strain>
    </source>
</reference>
<dbReference type="Pfam" id="PF00551">
    <property type="entry name" value="Formyl_trans_N"/>
    <property type="match status" value="1"/>
</dbReference>
<comment type="function">
    <text evidence="5">Attaches a formyl group to the free amino group of methionyl-tRNA(fMet). The formyl group appears to play a dual role in the initiator identity of N-formylmethionyl-tRNA by promoting its recognition by IF2 and preventing the misappropriation of this tRNA by the elongation apparatus.</text>
</comment>
<dbReference type="EMBL" id="CAKP01000111">
    <property type="protein sequence ID" value="CCJ34183.1"/>
    <property type="molecule type" value="Genomic_DNA"/>
</dbReference>
<dbReference type="FunFam" id="3.40.50.12230:FF:000001">
    <property type="entry name" value="Methionyl-tRNA formyltransferase"/>
    <property type="match status" value="1"/>
</dbReference>
<dbReference type="InterPro" id="IPR041711">
    <property type="entry name" value="Met-tRNA-FMT_N"/>
</dbReference>
<dbReference type="PANTHER" id="PTHR11138:SF5">
    <property type="entry name" value="METHIONYL-TRNA FORMYLTRANSFERASE, MITOCHONDRIAL"/>
    <property type="match status" value="1"/>
</dbReference>
<evidence type="ECO:0000259" key="6">
    <source>
        <dbReference type="Pfam" id="PF00551"/>
    </source>
</evidence>
<keyword evidence="3 5" id="KW-0808">Transferase</keyword>